<dbReference type="InterPro" id="IPR029035">
    <property type="entry name" value="DHS-like_NAD/FAD-binding_dom"/>
</dbReference>
<dbReference type="InterPro" id="IPR011766">
    <property type="entry name" value="TPP_enzyme_TPP-bd"/>
</dbReference>
<dbReference type="InterPro" id="IPR029061">
    <property type="entry name" value="THDP-binding"/>
</dbReference>
<dbReference type="PANTHER" id="PTHR18968:SF133">
    <property type="entry name" value="BENZOYLFORMATE DECARBOXYLASE"/>
    <property type="match status" value="1"/>
</dbReference>
<feature type="domain" description="Thiamine pyrophosphate enzyme central" evidence="5">
    <location>
        <begin position="207"/>
        <end position="341"/>
    </location>
</feature>
<dbReference type="CDD" id="cd02002">
    <property type="entry name" value="TPP_BFDC"/>
    <property type="match status" value="1"/>
</dbReference>
<evidence type="ECO:0000256" key="4">
    <source>
        <dbReference type="SAM" id="MobiDB-lite"/>
    </source>
</evidence>
<organism evidence="8 9">
    <name type="scientific">Novosphingobium pokkalii</name>
    <dbReference type="NCBI Taxonomy" id="1770194"/>
    <lineage>
        <taxon>Bacteria</taxon>
        <taxon>Pseudomonadati</taxon>
        <taxon>Pseudomonadota</taxon>
        <taxon>Alphaproteobacteria</taxon>
        <taxon>Sphingomonadales</taxon>
        <taxon>Sphingomonadaceae</taxon>
        <taxon>Novosphingobium</taxon>
    </lineage>
</organism>
<reference evidence="9" key="1">
    <citation type="journal article" date="2019" name="Int. J. Syst. Evol. Microbiol.">
        <title>The Global Catalogue of Microorganisms (GCM) 10K type strain sequencing project: providing services to taxonomists for standard genome sequencing and annotation.</title>
        <authorList>
            <consortium name="The Broad Institute Genomics Platform"/>
            <consortium name="The Broad Institute Genome Sequencing Center for Infectious Disease"/>
            <person name="Wu L."/>
            <person name="Ma J."/>
        </authorList>
    </citation>
    <scope>NUCLEOTIDE SEQUENCE [LARGE SCALE GENOMIC DNA]</scope>
    <source>
        <strain evidence="9">KCTC 42224</strain>
    </source>
</reference>
<dbReference type="Gene3D" id="3.40.50.1220">
    <property type="entry name" value="TPP-binding domain"/>
    <property type="match status" value="1"/>
</dbReference>
<dbReference type="PROSITE" id="PS00187">
    <property type="entry name" value="TPP_ENZYMES"/>
    <property type="match status" value="1"/>
</dbReference>
<keyword evidence="8" id="KW-0456">Lyase</keyword>
<dbReference type="GO" id="GO:0050695">
    <property type="term" value="F:benzoylformate decarboxylase activity"/>
    <property type="evidence" value="ECO:0007669"/>
    <property type="project" value="UniProtKB-EC"/>
</dbReference>
<comment type="caution">
    <text evidence="8">The sequence shown here is derived from an EMBL/GenBank/DDBJ whole genome shotgun (WGS) entry which is preliminary data.</text>
</comment>
<dbReference type="CDD" id="cd07035">
    <property type="entry name" value="TPP_PYR_POX_like"/>
    <property type="match status" value="1"/>
</dbReference>
<evidence type="ECO:0000256" key="3">
    <source>
        <dbReference type="RuleBase" id="RU362132"/>
    </source>
</evidence>
<evidence type="ECO:0000256" key="2">
    <source>
        <dbReference type="ARBA" id="ARBA00023052"/>
    </source>
</evidence>
<evidence type="ECO:0000313" key="8">
    <source>
        <dbReference type="EMBL" id="MFC3672508.1"/>
    </source>
</evidence>
<dbReference type="EC" id="4.1.1.7" evidence="8"/>
<keyword evidence="2 3" id="KW-0786">Thiamine pyrophosphate</keyword>
<proteinExistence type="inferred from homology"/>
<dbReference type="SUPFAM" id="SSF52467">
    <property type="entry name" value="DHS-like NAD/FAD-binding domain"/>
    <property type="match status" value="1"/>
</dbReference>
<dbReference type="InterPro" id="IPR000399">
    <property type="entry name" value="TPP-bd_CS"/>
</dbReference>
<accession>A0ABV7V8J6</accession>
<evidence type="ECO:0000256" key="1">
    <source>
        <dbReference type="ARBA" id="ARBA00007812"/>
    </source>
</evidence>
<keyword evidence="9" id="KW-1185">Reference proteome</keyword>
<dbReference type="SUPFAM" id="SSF52518">
    <property type="entry name" value="Thiamin diphosphate-binding fold (THDP-binding)"/>
    <property type="match status" value="2"/>
</dbReference>
<dbReference type="EMBL" id="JBHRYE010000022">
    <property type="protein sequence ID" value="MFC3672508.1"/>
    <property type="molecule type" value="Genomic_DNA"/>
</dbReference>
<feature type="region of interest" description="Disordered" evidence="4">
    <location>
        <begin position="1"/>
        <end position="22"/>
    </location>
</feature>
<evidence type="ECO:0000259" key="6">
    <source>
        <dbReference type="Pfam" id="PF02775"/>
    </source>
</evidence>
<dbReference type="InterPro" id="IPR012000">
    <property type="entry name" value="Thiamin_PyroP_enz_cen_dom"/>
</dbReference>
<evidence type="ECO:0000313" key="9">
    <source>
        <dbReference type="Proteomes" id="UP001595683"/>
    </source>
</evidence>
<protein>
    <submittedName>
        <fullName evidence="8">Benzoylformate decarboxylase</fullName>
        <ecNumber evidence="8">4.1.1.7</ecNumber>
    </submittedName>
</protein>
<dbReference type="RefSeq" id="WP_229815143.1">
    <property type="nucleotide sequence ID" value="NZ_BMZP01000004.1"/>
</dbReference>
<dbReference type="Gene3D" id="3.40.50.970">
    <property type="match status" value="2"/>
</dbReference>
<comment type="similarity">
    <text evidence="1 3">Belongs to the TPP enzyme family.</text>
</comment>
<dbReference type="PANTHER" id="PTHR18968">
    <property type="entry name" value="THIAMINE PYROPHOSPHATE ENZYMES"/>
    <property type="match status" value="1"/>
</dbReference>
<dbReference type="InterPro" id="IPR045229">
    <property type="entry name" value="TPP_enz"/>
</dbReference>
<dbReference type="InterPro" id="IPR012001">
    <property type="entry name" value="Thiamin_PyroP_enz_TPP-bd_dom"/>
</dbReference>
<sequence>MRQQEQAPDTSRAPSPGGRAMPTVREITVALLRELGMTTVFGNPGSTELPMFRDFPADFRYVMGLQESVVLGMADGFAQGTGHAALVNLHSSAGVGHALGNLFTARKNQTPLVVTAGQQARAILPFEPFLFAERATEFPQPFVKWACEPARAQDVPAAIARAYHVAMEPPCGPTFVSIPIDDWDQPGEPFAARQVFAARAGDADALAACAAELDRAARPALVVGAGVARDGAWDAVIALAERHQAPVWVAPMAARCSFPENHPLFAGFLTAGREAIVASLAAHDVVLALGGPMNLYHVDGQGPHITPDTRVWLIGDNPVHAAWAPVGTAIVADTRLALGQLLDRSRPPARPAPPPRTRVAVPEQGALTDRLVLQRLAALRPPESVIVEEAPSARGPMHDHLPIVARDTFYTTASGGLGHGLPAAVGMALARPGDKVIAVLGDGSAMYAIQGLHAAAQLGVAVSFVILKNRRYEALHSFGRLFGMQTLVGTQFPELDFCALAQGHGVAARAAQDLPTLDAALAWSLAAAGPTLVEAEVA</sequence>
<dbReference type="Pfam" id="PF02776">
    <property type="entry name" value="TPP_enzyme_N"/>
    <property type="match status" value="1"/>
</dbReference>
<gene>
    <name evidence="8" type="primary">mdlC</name>
    <name evidence="8" type="ORF">ACFOOT_13875</name>
</gene>
<dbReference type="Pfam" id="PF02775">
    <property type="entry name" value="TPP_enzyme_C"/>
    <property type="match status" value="1"/>
</dbReference>
<dbReference type="Proteomes" id="UP001595683">
    <property type="component" value="Unassembled WGS sequence"/>
</dbReference>
<dbReference type="Pfam" id="PF00205">
    <property type="entry name" value="TPP_enzyme_M"/>
    <property type="match status" value="1"/>
</dbReference>
<evidence type="ECO:0000259" key="7">
    <source>
        <dbReference type="Pfam" id="PF02776"/>
    </source>
</evidence>
<dbReference type="NCBIfam" id="NF005485">
    <property type="entry name" value="PRK07092.1"/>
    <property type="match status" value="1"/>
</dbReference>
<name>A0ABV7V8J6_9SPHN</name>
<feature type="domain" description="Thiamine pyrophosphate enzyme N-terminal TPP-binding" evidence="7">
    <location>
        <begin position="23"/>
        <end position="123"/>
    </location>
</feature>
<feature type="compositionally biased region" description="Polar residues" evidence="4">
    <location>
        <begin position="1"/>
        <end position="13"/>
    </location>
</feature>
<feature type="domain" description="Thiamine pyrophosphate enzyme TPP-binding" evidence="6">
    <location>
        <begin position="399"/>
        <end position="534"/>
    </location>
</feature>
<evidence type="ECO:0000259" key="5">
    <source>
        <dbReference type="Pfam" id="PF00205"/>
    </source>
</evidence>